<dbReference type="GO" id="GO:0006629">
    <property type="term" value="P:lipid metabolic process"/>
    <property type="evidence" value="ECO:0007669"/>
    <property type="project" value="InterPro"/>
</dbReference>
<keyword evidence="6" id="KW-1185">Reference proteome</keyword>
<gene>
    <name evidence="5" type="ORF">K504DRAFT_536542</name>
</gene>
<dbReference type="InterPro" id="IPR002921">
    <property type="entry name" value="Fungal_lipase-type"/>
</dbReference>
<dbReference type="Gene3D" id="3.40.50.1820">
    <property type="entry name" value="alpha/beta hydrolase"/>
    <property type="match status" value="1"/>
</dbReference>
<dbReference type="OrthoDB" id="426718at2759"/>
<accession>A0A6G1K0R3</accession>
<protein>
    <submittedName>
        <fullName evidence="5">Alpha/beta-hydrolase</fullName>
    </submittedName>
</protein>
<dbReference type="Proteomes" id="UP000799428">
    <property type="component" value="Unassembled WGS sequence"/>
</dbReference>
<dbReference type="GO" id="GO:0016787">
    <property type="term" value="F:hydrolase activity"/>
    <property type="evidence" value="ECO:0007669"/>
    <property type="project" value="UniProtKB-KW"/>
</dbReference>
<name>A0A6G1K0R3_9PLEO</name>
<dbReference type="Pfam" id="PF01764">
    <property type="entry name" value="Lipase_3"/>
    <property type="match status" value="1"/>
</dbReference>
<dbReference type="InterPro" id="IPR029058">
    <property type="entry name" value="AB_hydrolase_fold"/>
</dbReference>
<sequence>MKFSSAFALAGVVGSVAASPISFQAREDGFTYTDKQLTEAKFFAQYAAASYCEVNNNSTGTLVECTEDVCDLPEANKAITVAEWTATEKTGMMGFVAIDPVAEVIVLSFRGSHSVRNWIANFGFGYTKYKAAPTCSKCKVHSGFYKAYQESEPFYLPALQAAVANYPTYRLTLTGHSLGGGVATVAAGVLRSTGYSADLYTYGSPRAGNAGFANFVSAQPGITARVTHINEPVPKLPPAFLSFRHTTPEYWLSNGDATTVNYTASDVKVCNGIATKDCNFGTGASLNSDAHGFYFESITACAPKDGTPFKRDDLQASGYTDEQLEEMIAADLAYAKTLGA</sequence>
<evidence type="ECO:0000256" key="1">
    <source>
        <dbReference type="ARBA" id="ARBA00022729"/>
    </source>
</evidence>
<dbReference type="CDD" id="cd00519">
    <property type="entry name" value="Lipase_3"/>
    <property type="match status" value="1"/>
</dbReference>
<feature type="domain" description="Fungal lipase-type" evidence="4">
    <location>
        <begin position="106"/>
        <end position="239"/>
    </location>
</feature>
<evidence type="ECO:0000256" key="2">
    <source>
        <dbReference type="ARBA" id="ARBA00022801"/>
    </source>
</evidence>
<evidence type="ECO:0000259" key="4">
    <source>
        <dbReference type="Pfam" id="PF01764"/>
    </source>
</evidence>
<evidence type="ECO:0000313" key="5">
    <source>
        <dbReference type="EMBL" id="KAF2706320.1"/>
    </source>
</evidence>
<dbReference type="InterPro" id="IPR051299">
    <property type="entry name" value="AB_hydrolase_lip/est"/>
</dbReference>
<feature type="chain" id="PRO_5026082642" evidence="3">
    <location>
        <begin position="19"/>
        <end position="340"/>
    </location>
</feature>
<dbReference type="AlphaFoldDB" id="A0A6G1K0R3"/>
<dbReference type="EMBL" id="MU005776">
    <property type="protein sequence ID" value="KAF2706320.1"/>
    <property type="molecule type" value="Genomic_DNA"/>
</dbReference>
<reference evidence="5" key="1">
    <citation type="journal article" date="2020" name="Stud. Mycol.">
        <title>101 Dothideomycetes genomes: a test case for predicting lifestyles and emergence of pathogens.</title>
        <authorList>
            <person name="Haridas S."/>
            <person name="Albert R."/>
            <person name="Binder M."/>
            <person name="Bloem J."/>
            <person name="Labutti K."/>
            <person name="Salamov A."/>
            <person name="Andreopoulos B."/>
            <person name="Baker S."/>
            <person name="Barry K."/>
            <person name="Bills G."/>
            <person name="Bluhm B."/>
            <person name="Cannon C."/>
            <person name="Castanera R."/>
            <person name="Culley D."/>
            <person name="Daum C."/>
            <person name="Ezra D."/>
            <person name="Gonzalez J."/>
            <person name="Henrissat B."/>
            <person name="Kuo A."/>
            <person name="Liang C."/>
            <person name="Lipzen A."/>
            <person name="Lutzoni F."/>
            <person name="Magnuson J."/>
            <person name="Mondo S."/>
            <person name="Nolan M."/>
            <person name="Ohm R."/>
            <person name="Pangilinan J."/>
            <person name="Park H.-J."/>
            <person name="Ramirez L."/>
            <person name="Alfaro M."/>
            <person name="Sun H."/>
            <person name="Tritt A."/>
            <person name="Yoshinaga Y."/>
            <person name="Zwiers L.-H."/>
            <person name="Turgeon B."/>
            <person name="Goodwin S."/>
            <person name="Spatafora J."/>
            <person name="Crous P."/>
            <person name="Grigoriev I."/>
        </authorList>
    </citation>
    <scope>NUCLEOTIDE SEQUENCE</scope>
    <source>
        <strain evidence="5">CBS 279.74</strain>
    </source>
</reference>
<organism evidence="5 6">
    <name type="scientific">Pleomassaria siparia CBS 279.74</name>
    <dbReference type="NCBI Taxonomy" id="1314801"/>
    <lineage>
        <taxon>Eukaryota</taxon>
        <taxon>Fungi</taxon>
        <taxon>Dikarya</taxon>
        <taxon>Ascomycota</taxon>
        <taxon>Pezizomycotina</taxon>
        <taxon>Dothideomycetes</taxon>
        <taxon>Pleosporomycetidae</taxon>
        <taxon>Pleosporales</taxon>
        <taxon>Pleomassariaceae</taxon>
        <taxon>Pleomassaria</taxon>
    </lineage>
</organism>
<dbReference type="PANTHER" id="PTHR46640">
    <property type="entry name" value="TRIACYLGLYCEROL LIPASE, PUTATIVE (AFU_ORTHOLOGUE AFUA_6G06510)-RELATED"/>
    <property type="match status" value="1"/>
</dbReference>
<dbReference type="SUPFAM" id="SSF53474">
    <property type="entry name" value="alpha/beta-Hydrolases"/>
    <property type="match status" value="1"/>
</dbReference>
<keyword evidence="1 3" id="KW-0732">Signal</keyword>
<proteinExistence type="predicted"/>
<evidence type="ECO:0000313" key="6">
    <source>
        <dbReference type="Proteomes" id="UP000799428"/>
    </source>
</evidence>
<keyword evidence="2 5" id="KW-0378">Hydrolase</keyword>
<feature type="signal peptide" evidence="3">
    <location>
        <begin position="1"/>
        <end position="18"/>
    </location>
</feature>
<dbReference type="PANTHER" id="PTHR46640:SF1">
    <property type="entry name" value="FUNGAL LIPASE-LIKE DOMAIN-CONTAINING PROTEIN-RELATED"/>
    <property type="match status" value="1"/>
</dbReference>
<evidence type="ECO:0000256" key="3">
    <source>
        <dbReference type="SAM" id="SignalP"/>
    </source>
</evidence>